<keyword evidence="2" id="KW-1185">Reference proteome</keyword>
<evidence type="ECO:0000313" key="1">
    <source>
        <dbReference type="Ensembl" id="ENSOTSP00005126979.1"/>
    </source>
</evidence>
<evidence type="ECO:0008006" key="3">
    <source>
        <dbReference type="Google" id="ProtNLM"/>
    </source>
</evidence>
<dbReference type="PANTHER" id="PTHR34035">
    <property type="entry name" value="TESTIS-EXPRESSED PROTEIN 47"/>
    <property type="match status" value="1"/>
</dbReference>
<dbReference type="AlphaFoldDB" id="A0AAZ3QG88"/>
<name>A0AAZ3QG88_ONCTS</name>
<dbReference type="Pfam" id="PF24787">
    <property type="entry name" value="TEX47"/>
    <property type="match status" value="1"/>
</dbReference>
<sequence length="248" mass="28227">MAVNPLPSSLPGSVNSYFNAYKNSLFADVEKQKTTCKKRFIHRLVYVATRKLNADDKQSAIAEYYEQFLSKFQKNPQTEKVTGILLLYPKSIIHLMESSSEVLHVILEDLNDMEKSPNCPLKEVRILVVSHCVLRRMFPLWGYRFVTLPLSLQDPNPQTQPVETLVPDSLAMIYKMCVCLLKHRDSGSGQEDQEQALRLEEDTVIYLCQSAVLHSPSTFLQTYTKATNILMDSGNCFVCVLSRARSEL</sequence>
<dbReference type="PANTHER" id="PTHR34035:SF1">
    <property type="entry name" value="TESTIS-EXPRESSED PROTEIN 47"/>
    <property type="match status" value="1"/>
</dbReference>
<dbReference type="GeneTree" id="ENSGT00390000005565"/>
<accession>A0AAZ3QG88</accession>
<dbReference type="InterPro" id="IPR055308">
    <property type="entry name" value="TEX47-like"/>
</dbReference>
<reference evidence="1" key="2">
    <citation type="submission" date="2025-08" db="UniProtKB">
        <authorList>
            <consortium name="Ensembl"/>
        </authorList>
    </citation>
    <scope>IDENTIFICATION</scope>
</reference>
<protein>
    <recommendedName>
        <fullName evidence="3">BLUF domain-containing protein</fullName>
    </recommendedName>
</protein>
<proteinExistence type="predicted"/>
<reference evidence="1" key="3">
    <citation type="submission" date="2025-09" db="UniProtKB">
        <authorList>
            <consortium name="Ensembl"/>
        </authorList>
    </citation>
    <scope>IDENTIFICATION</scope>
</reference>
<organism evidence="1 2">
    <name type="scientific">Oncorhynchus tshawytscha</name>
    <name type="common">Chinook salmon</name>
    <name type="synonym">Salmo tshawytscha</name>
    <dbReference type="NCBI Taxonomy" id="74940"/>
    <lineage>
        <taxon>Eukaryota</taxon>
        <taxon>Metazoa</taxon>
        <taxon>Chordata</taxon>
        <taxon>Craniata</taxon>
        <taxon>Vertebrata</taxon>
        <taxon>Euteleostomi</taxon>
        <taxon>Actinopterygii</taxon>
        <taxon>Neopterygii</taxon>
        <taxon>Teleostei</taxon>
        <taxon>Protacanthopterygii</taxon>
        <taxon>Salmoniformes</taxon>
        <taxon>Salmonidae</taxon>
        <taxon>Salmoninae</taxon>
        <taxon>Oncorhynchus</taxon>
    </lineage>
</organism>
<evidence type="ECO:0000313" key="2">
    <source>
        <dbReference type="Proteomes" id="UP000694402"/>
    </source>
</evidence>
<dbReference type="Ensembl" id="ENSOTST00005157914.1">
    <property type="protein sequence ID" value="ENSOTSP00005126979.1"/>
    <property type="gene ID" value="ENSOTSG00005062945.1"/>
</dbReference>
<dbReference type="Proteomes" id="UP000694402">
    <property type="component" value="Unassembled WGS sequence"/>
</dbReference>
<reference evidence="2" key="1">
    <citation type="journal article" date="2018" name="PLoS ONE">
        <title>Chinook salmon (Oncorhynchus tshawytscha) genome and transcriptome.</title>
        <authorList>
            <person name="Christensen K.A."/>
            <person name="Leong J.S."/>
            <person name="Sakhrani D."/>
            <person name="Biagi C.A."/>
            <person name="Minkley D.R."/>
            <person name="Withler R.E."/>
            <person name="Rondeau E.B."/>
            <person name="Koop B.F."/>
            <person name="Devlin R.H."/>
        </authorList>
    </citation>
    <scope>NUCLEOTIDE SEQUENCE [LARGE SCALE GENOMIC DNA]</scope>
</reference>